<dbReference type="EMBL" id="CP003348">
    <property type="protein sequence ID" value="AFL99022.1"/>
    <property type="molecule type" value="Genomic_DNA"/>
</dbReference>
<gene>
    <name evidence="2" type="ordered locus">Desde_0568</name>
</gene>
<dbReference type="Proteomes" id="UP000006053">
    <property type="component" value="Chromosome"/>
</dbReference>
<name>I4A4Y8_DESDJ</name>
<sequence>MESVVVAIGIILLFYFGKRFVPQLKEPQHLKKVKRTKEEPKPLEIILTKKENKSTRTRPPHSSNSAASLVVMNPHSFEQAKKEYMLYVQRFSGIYEMLYLACSGKGVENGSGPIT</sequence>
<accession>I4A4Y8</accession>
<keyword evidence="3" id="KW-1185">Reference proteome</keyword>
<dbReference type="KEGG" id="ddh:Desde_0568"/>
<dbReference type="HOGENOM" id="CLU_2105022_0_0_9"/>
<feature type="compositionally biased region" description="Basic and acidic residues" evidence="1">
    <location>
        <begin position="36"/>
        <end position="54"/>
    </location>
</feature>
<dbReference type="OrthoDB" id="1809395at2"/>
<evidence type="ECO:0000313" key="3">
    <source>
        <dbReference type="Proteomes" id="UP000006053"/>
    </source>
</evidence>
<dbReference type="AlphaFoldDB" id="I4A4Y8"/>
<proteinExistence type="predicted"/>
<reference evidence="2 3" key="2">
    <citation type="journal article" date="2015" name="J. Bacteriol.">
        <title>Genomic, proteomic, and biochemical analysis of the organohalide respiratory pathway in Desulfitobacterium dehalogenans.</title>
        <authorList>
            <person name="Kruse T."/>
            <person name="van de Pas B.A."/>
            <person name="Atteia A."/>
            <person name="Krab K."/>
            <person name="Hagen W.R."/>
            <person name="Goodwin L."/>
            <person name="Chain P."/>
            <person name="Boeren S."/>
            <person name="Maphosa F."/>
            <person name="Schraa G."/>
            <person name="de Vos W.M."/>
            <person name="van der Oost J."/>
            <person name="Smidt H."/>
            <person name="Stams A.J."/>
        </authorList>
    </citation>
    <scope>NUCLEOTIDE SEQUENCE [LARGE SCALE GENOMIC DNA]</scope>
    <source>
        <strain evidence="3">ATCC 51507 / DSM 9161 / JW/IU-DC1</strain>
    </source>
</reference>
<feature type="region of interest" description="Disordered" evidence="1">
    <location>
        <begin position="32"/>
        <end position="67"/>
    </location>
</feature>
<organism evidence="2 3">
    <name type="scientific">Desulfitobacterium dehalogenans (strain ATCC 51507 / DSM 9161 / JW/IU-DC1)</name>
    <dbReference type="NCBI Taxonomy" id="756499"/>
    <lineage>
        <taxon>Bacteria</taxon>
        <taxon>Bacillati</taxon>
        <taxon>Bacillota</taxon>
        <taxon>Clostridia</taxon>
        <taxon>Eubacteriales</taxon>
        <taxon>Desulfitobacteriaceae</taxon>
        <taxon>Desulfitobacterium</taxon>
    </lineage>
</organism>
<evidence type="ECO:0000313" key="2">
    <source>
        <dbReference type="EMBL" id="AFL99022.1"/>
    </source>
</evidence>
<reference evidence="3" key="1">
    <citation type="submission" date="2012-06" db="EMBL/GenBank/DDBJ databases">
        <title>Complete sequence of Desulfitobacterium dehalogenans ATCC 51507.</title>
        <authorList>
            <person name="Lucas S."/>
            <person name="Han J."/>
            <person name="Lapidus A."/>
            <person name="Cheng J.-F."/>
            <person name="Goodwin L."/>
            <person name="Pitluck S."/>
            <person name="Peters L."/>
            <person name="Ovchinnikova G."/>
            <person name="Teshima H."/>
            <person name="Detter J.C."/>
            <person name="Han C."/>
            <person name="Tapia R."/>
            <person name="Land M."/>
            <person name="Hauser L."/>
            <person name="Kyrpides N."/>
            <person name="Ivanova N."/>
            <person name="Pagani I."/>
            <person name="Kruse T."/>
            <person name="de Vos W.M."/>
            <person name="Smidt H."/>
            <person name="Woyke T."/>
        </authorList>
    </citation>
    <scope>NUCLEOTIDE SEQUENCE [LARGE SCALE GENOMIC DNA]</scope>
    <source>
        <strain evidence="3">ATCC 51507 / DSM 9161 / JW/IU-DC1</strain>
    </source>
</reference>
<evidence type="ECO:0000256" key="1">
    <source>
        <dbReference type="SAM" id="MobiDB-lite"/>
    </source>
</evidence>
<protein>
    <submittedName>
        <fullName evidence="2">Uncharacterized protein</fullName>
    </submittedName>
</protein>